<proteinExistence type="predicted"/>
<protein>
    <submittedName>
        <fullName evidence="1">Uncharacterized protein</fullName>
    </submittedName>
</protein>
<dbReference type="PhylomeDB" id="B6QRK1"/>
<sequence>MLDLGPMNISRPDDAHKELWLKQAKGCIMSRKIPKSEREWLFQEGYFALGVIVWGIMPEPNWVLEDIRFDLWYHLGYGATHFLGAEQLLLSRYQKVLSKAFGISSVTFSRFVVMWNTKITLMYYTLSKDWECPRNILSNLEYFFVTRKPGATSYGDDPEESVCRLYHLMSLSDQDYHRLVKKDMEKFRQAEGFFCLIRDFENEETDPIARKNIYIQIMKHIKCPGDLHRAFERDELREFAQKVYDQLEMNISERELDLIYFELRW</sequence>
<dbReference type="Proteomes" id="UP000001294">
    <property type="component" value="Unassembled WGS sequence"/>
</dbReference>
<evidence type="ECO:0000313" key="2">
    <source>
        <dbReference type="Proteomes" id="UP000001294"/>
    </source>
</evidence>
<dbReference type="HOGENOM" id="CLU_1050126_0_0_1"/>
<accession>B6QRK1</accession>
<organism evidence="1 2">
    <name type="scientific">Talaromyces marneffei (strain ATCC 18224 / CBS 334.59 / QM 7333)</name>
    <name type="common">Penicillium marneffei</name>
    <dbReference type="NCBI Taxonomy" id="441960"/>
    <lineage>
        <taxon>Eukaryota</taxon>
        <taxon>Fungi</taxon>
        <taxon>Dikarya</taxon>
        <taxon>Ascomycota</taxon>
        <taxon>Pezizomycotina</taxon>
        <taxon>Eurotiomycetes</taxon>
        <taxon>Eurotiomycetidae</taxon>
        <taxon>Eurotiales</taxon>
        <taxon>Trichocomaceae</taxon>
        <taxon>Talaromyces</taxon>
        <taxon>Talaromyces sect. Talaromyces</taxon>
    </lineage>
</organism>
<dbReference type="EMBL" id="DS995904">
    <property type="protein sequence ID" value="EEA20849.1"/>
    <property type="molecule type" value="Genomic_DNA"/>
</dbReference>
<dbReference type="VEuPathDB" id="FungiDB:PMAA_046680"/>
<name>B6QRK1_TALMQ</name>
<evidence type="ECO:0000313" key="1">
    <source>
        <dbReference type="EMBL" id="EEA20849.1"/>
    </source>
</evidence>
<dbReference type="OrthoDB" id="4524969at2759"/>
<keyword evidence="2" id="KW-1185">Reference proteome</keyword>
<dbReference type="AlphaFoldDB" id="B6QRK1"/>
<reference evidence="2" key="1">
    <citation type="journal article" date="2015" name="Genome Announc.">
        <title>Genome sequence of the AIDS-associated pathogen Penicillium marneffei (ATCC18224) and its near taxonomic relative Talaromyces stipitatus (ATCC10500).</title>
        <authorList>
            <person name="Nierman W.C."/>
            <person name="Fedorova-Abrams N.D."/>
            <person name="Andrianopoulos A."/>
        </authorList>
    </citation>
    <scope>NUCLEOTIDE SEQUENCE [LARGE SCALE GENOMIC DNA]</scope>
    <source>
        <strain evidence="2">ATCC 18224 / CBS 334.59 / QM 7333</strain>
    </source>
</reference>
<gene>
    <name evidence="1" type="ORF">PMAA_046680</name>
</gene>